<dbReference type="EMBL" id="ATLV01024259">
    <property type="status" value="NOT_ANNOTATED_CDS"/>
    <property type="molecule type" value="Genomic_DNA"/>
</dbReference>
<dbReference type="Proteomes" id="UP000030765">
    <property type="component" value="Unassembled WGS sequence"/>
</dbReference>
<accession>A0A084WLM9</accession>
<gene>
    <name evidence="1" type="ORF">ZHAS_00019184</name>
</gene>
<name>A0A084WLM9_ANOSI</name>
<dbReference type="EnsemblMetazoa" id="ASIC019184-RA">
    <property type="protein sequence ID" value="ASIC019184-PA"/>
    <property type="gene ID" value="ASIC019184"/>
</dbReference>
<reference evidence="2" key="2">
    <citation type="submission" date="2020-05" db="UniProtKB">
        <authorList>
            <consortium name="EnsemblMetazoa"/>
        </authorList>
    </citation>
    <scope>IDENTIFICATION</scope>
</reference>
<evidence type="ECO:0000313" key="1">
    <source>
        <dbReference type="EMBL" id="KFB51123.1"/>
    </source>
</evidence>
<proteinExistence type="predicted"/>
<organism evidence="1">
    <name type="scientific">Anopheles sinensis</name>
    <name type="common">Mosquito</name>
    <dbReference type="NCBI Taxonomy" id="74873"/>
    <lineage>
        <taxon>Eukaryota</taxon>
        <taxon>Metazoa</taxon>
        <taxon>Ecdysozoa</taxon>
        <taxon>Arthropoda</taxon>
        <taxon>Hexapoda</taxon>
        <taxon>Insecta</taxon>
        <taxon>Pterygota</taxon>
        <taxon>Neoptera</taxon>
        <taxon>Endopterygota</taxon>
        <taxon>Diptera</taxon>
        <taxon>Nematocera</taxon>
        <taxon>Culicoidea</taxon>
        <taxon>Culicidae</taxon>
        <taxon>Anophelinae</taxon>
        <taxon>Anopheles</taxon>
    </lineage>
</organism>
<dbReference type="AlphaFoldDB" id="A0A084WLM9"/>
<reference evidence="1 3" key="1">
    <citation type="journal article" date="2014" name="BMC Genomics">
        <title>Genome sequence of Anopheles sinensis provides insight into genetics basis of mosquito competence for malaria parasites.</title>
        <authorList>
            <person name="Zhou D."/>
            <person name="Zhang D."/>
            <person name="Ding G."/>
            <person name="Shi L."/>
            <person name="Hou Q."/>
            <person name="Ye Y."/>
            <person name="Xu Y."/>
            <person name="Zhou H."/>
            <person name="Xiong C."/>
            <person name="Li S."/>
            <person name="Yu J."/>
            <person name="Hong S."/>
            <person name="Yu X."/>
            <person name="Zou P."/>
            <person name="Chen C."/>
            <person name="Chang X."/>
            <person name="Wang W."/>
            <person name="Lv Y."/>
            <person name="Sun Y."/>
            <person name="Ma L."/>
            <person name="Shen B."/>
            <person name="Zhu C."/>
        </authorList>
    </citation>
    <scope>NUCLEOTIDE SEQUENCE [LARGE SCALE GENOMIC DNA]</scope>
</reference>
<evidence type="ECO:0000313" key="3">
    <source>
        <dbReference type="Proteomes" id="UP000030765"/>
    </source>
</evidence>
<keyword evidence="3" id="KW-1185">Reference proteome</keyword>
<protein>
    <submittedName>
        <fullName evidence="1 2">Coiled-coil domain-containing protein 80</fullName>
    </submittedName>
</protein>
<evidence type="ECO:0000313" key="2">
    <source>
        <dbReference type="EnsemblMetazoa" id="ASIC019184-PA"/>
    </source>
</evidence>
<sequence length="92" mass="10121">MDCFNVARRPLKATNVSYFKSAPPSSALLPALQSPGPGKGAKENKSRCICSGRRRTPVREPLFQCRDKVAHGLRAERVSSYSKQHIVPAGRK</sequence>
<dbReference type="EMBL" id="KE525350">
    <property type="protein sequence ID" value="KFB51123.1"/>
    <property type="molecule type" value="Genomic_DNA"/>
</dbReference>
<dbReference type="VEuPathDB" id="VectorBase:ASIC019184"/>